<comment type="caution">
    <text evidence="2">The sequence shown here is derived from an EMBL/GenBank/DDBJ whole genome shotgun (WGS) entry which is preliminary data.</text>
</comment>
<dbReference type="PANTHER" id="PTHR46603">
    <property type="entry name" value="ABSCISSION/NOCUT CHECKPOINT REGULATOR"/>
    <property type="match status" value="1"/>
</dbReference>
<reference evidence="3" key="2">
    <citation type="submission" date="2023-06" db="EMBL/GenBank/DDBJ databases">
        <title>Black Yeasts Isolated from many extreme environments.</title>
        <authorList>
            <person name="Coleine C."/>
            <person name="Stajich J.E."/>
            <person name="Selbmann L."/>
        </authorList>
    </citation>
    <scope>NUCLEOTIDE SEQUENCE</scope>
    <source>
        <strain evidence="3">CCFEE 5200</strain>
    </source>
</reference>
<feature type="region of interest" description="Disordered" evidence="1">
    <location>
        <begin position="262"/>
        <end position="292"/>
    </location>
</feature>
<feature type="compositionally biased region" description="Basic and acidic residues" evidence="1">
    <location>
        <begin position="170"/>
        <end position="188"/>
    </location>
</feature>
<evidence type="ECO:0000313" key="4">
    <source>
        <dbReference type="Proteomes" id="UP001168146"/>
    </source>
</evidence>
<organism evidence="2 4">
    <name type="scientific">Friedmanniomyces endolithicus</name>
    <dbReference type="NCBI Taxonomy" id="329885"/>
    <lineage>
        <taxon>Eukaryota</taxon>
        <taxon>Fungi</taxon>
        <taxon>Dikarya</taxon>
        <taxon>Ascomycota</taxon>
        <taxon>Pezizomycotina</taxon>
        <taxon>Dothideomycetes</taxon>
        <taxon>Dothideomycetidae</taxon>
        <taxon>Mycosphaerellales</taxon>
        <taxon>Teratosphaeriaceae</taxon>
        <taxon>Friedmanniomyces</taxon>
    </lineage>
</organism>
<dbReference type="AlphaFoldDB" id="A0AAN6JE73"/>
<sequence length="357" mass="38321">MPAQDGDLLARLNALKPSSVRLETEPTASIDVEVSRPQTVEDKLAERLKALRSSSTGSAVDGRTKALYADHADVLTAQVKDEVASESDPIRDWQHTGGDEQTLDDLLAELGPDVPTGLDPEDPKHIASLLREAEQALTSRADAAQGEGTDQEEWQHVGPEDVADGNAEEDSSRIAQERLDDGKADEYVQKVLAELELERKDGSEESNKVQDERARGGDGNAVHDLGMPSTPLAMPPSLASTEHEPPTYEDSELEARFSKLGLDLPSTPTALPSAKPKANSSTPGGKATSKLPTYTDDDIESWCCICNKDGEVRCLGCEGDIYCQQCWREGHGKGPGQEKGHRAVQFVRKGSGGMAAA</sequence>
<feature type="region of interest" description="Disordered" evidence="1">
    <location>
        <begin position="81"/>
        <end position="248"/>
    </location>
</feature>
<dbReference type="PANTHER" id="PTHR46603:SF1">
    <property type="entry name" value="ABSCISSION_NOCUT CHECKPOINT REGULATOR"/>
    <property type="match status" value="1"/>
</dbReference>
<accession>A0AAN6JE73</accession>
<dbReference type="Proteomes" id="UP001168146">
    <property type="component" value="Unassembled WGS sequence"/>
</dbReference>
<feature type="compositionally biased region" description="Basic and acidic residues" evidence="1">
    <location>
        <begin position="196"/>
        <end position="216"/>
    </location>
</feature>
<name>A0AAN6JE73_9PEZI</name>
<dbReference type="InterPro" id="IPR044553">
    <property type="entry name" value="Bbox1_ANCHR"/>
</dbReference>
<proteinExistence type="predicted"/>
<evidence type="ECO:0000313" key="5">
    <source>
        <dbReference type="Proteomes" id="UP001175353"/>
    </source>
</evidence>
<dbReference type="Pfam" id="PF22586">
    <property type="entry name" value="ANCHR-like_BBOX"/>
    <property type="match status" value="1"/>
</dbReference>
<dbReference type="CDD" id="cd19817">
    <property type="entry name" value="Bbox1_ANCHR-like"/>
    <property type="match status" value="1"/>
</dbReference>
<keyword evidence="5" id="KW-1185">Reference proteome</keyword>
<dbReference type="EMBL" id="JASUXU010000022">
    <property type="protein sequence ID" value="KAK0321129.1"/>
    <property type="molecule type" value="Genomic_DNA"/>
</dbReference>
<reference evidence="2" key="1">
    <citation type="submission" date="2021-12" db="EMBL/GenBank/DDBJ databases">
        <title>Black yeast isolated from Biological Soil Crust.</title>
        <authorList>
            <person name="Kurbessoian T."/>
        </authorList>
    </citation>
    <scope>NUCLEOTIDE SEQUENCE</scope>
    <source>
        <strain evidence="2">CCFEE 5208</strain>
    </source>
</reference>
<feature type="compositionally biased region" description="Basic and acidic residues" evidence="1">
    <location>
        <begin position="81"/>
        <end position="98"/>
    </location>
</feature>
<evidence type="ECO:0000313" key="2">
    <source>
        <dbReference type="EMBL" id="KAK0321129.1"/>
    </source>
</evidence>
<gene>
    <name evidence="2" type="ORF">LTR82_008046</name>
    <name evidence="3" type="ORF">LTR91_000499</name>
</gene>
<dbReference type="Proteomes" id="UP001175353">
    <property type="component" value="Unassembled WGS sequence"/>
</dbReference>
<dbReference type="SUPFAM" id="SSF57845">
    <property type="entry name" value="B-box zinc-binding domain"/>
    <property type="match status" value="1"/>
</dbReference>
<dbReference type="EMBL" id="JAUJLE010000002">
    <property type="protein sequence ID" value="KAK1015474.1"/>
    <property type="molecule type" value="Genomic_DNA"/>
</dbReference>
<evidence type="ECO:0000313" key="3">
    <source>
        <dbReference type="EMBL" id="KAK1015474.1"/>
    </source>
</evidence>
<protein>
    <submittedName>
        <fullName evidence="2">Uncharacterized protein</fullName>
    </submittedName>
</protein>
<evidence type="ECO:0000256" key="1">
    <source>
        <dbReference type="SAM" id="MobiDB-lite"/>
    </source>
</evidence>